<dbReference type="PANTHER" id="PTHR24559:SF436">
    <property type="entry name" value="RNA-DIRECTED DNA POLYMERASE HOMOLOG"/>
    <property type="match status" value="1"/>
</dbReference>
<evidence type="ECO:0000313" key="1">
    <source>
        <dbReference type="EMBL" id="KAL0430938.1"/>
    </source>
</evidence>
<accession>A0AAW2VNX5</accession>
<gene>
    <name evidence="1" type="ORF">Sradi_0719800</name>
</gene>
<comment type="caution">
    <text evidence="1">The sequence shown here is derived from an EMBL/GenBank/DDBJ whole genome shotgun (WGS) entry which is preliminary data.</text>
</comment>
<organism evidence="1">
    <name type="scientific">Sesamum radiatum</name>
    <name type="common">Black benniseed</name>
    <dbReference type="NCBI Taxonomy" id="300843"/>
    <lineage>
        <taxon>Eukaryota</taxon>
        <taxon>Viridiplantae</taxon>
        <taxon>Streptophyta</taxon>
        <taxon>Embryophyta</taxon>
        <taxon>Tracheophyta</taxon>
        <taxon>Spermatophyta</taxon>
        <taxon>Magnoliopsida</taxon>
        <taxon>eudicotyledons</taxon>
        <taxon>Gunneridae</taxon>
        <taxon>Pentapetalae</taxon>
        <taxon>asterids</taxon>
        <taxon>lamiids</taxon>
        <taxon>Lamiales</taxon>
        <taxon>Pedaliaceae</taxon>
        <taxon>Sesamum</taxon>
    </lineage>
</organism>
<dbReference type="SUPFAM" id="SSF56672">
    <property type="entry name" value="DNA/RNA polymerases"/>
    <property type="match status" value="1"/>
</dbReference>
<dbReference type="GO" id="GO:0003964">
    <property type="term" value="F:RNA-directed DNA polymerase activity"/>
    <property type="evidence" value="ECO:0007669"/>
    <property type="project" value="UniProtKB-KW"/>
</dbReference>
<dbReference type="Gene3D" id="3.30.70.270">
    <property type="match status" value="1"/>
</dbReference>
<name>A0AAW2VNX5_SESRA</name>
<keyword evidence="1" id="KW-0695">RNA-directed DNA polymerase</keyword>
<keyword evidence="1" id="KW-0808">Transferase</keyword>
<keyword evidence="1" id="KW-0548">Nucleotidyltransferase</keyword>
<dbReference type="AlphaFoldDB" id="A0AAW2VNX5"/>
<dbReference type="InterPro" id="IPR043128">
    <property type="entry name" value="Rev_trsase/Diguanyl_cyclase"/>
</dbReference>
<dbReference type="EMBL" id="JACGWJ010000003">
    <property type="protein sequence ID" value="KAL0430938.1"/>
    <property type="molecule type" value="Genomic_DNA"/>
</dbReference>
<sequence length="109" mass="12145">MLESGIIKPAKSLYGAPFLFQKKTDDSLRPNQGGDEAKTTVVTRYGAFEFLVMPFDLTNAPATFCTLMNQVLHRFLDEFCGGVLGRHRYLQQNLGRVRRASAEGSSETL</sequence>
<reference evidence="1" key="1">
    <citation type="submission" date="2020-06" db="EMBL/GenBank/DDBJ databases">
        <authorList>
            <person name="Li T."/>
            <person name="Hu X."/>
            <person name="Zhang T."/>
            <person name="Song X."/>
            <person name="Zhang H."/>
            <person name="Dai N."/>
            <person name="Sheng W."/>
            <person name="Hou X."/>
            <person name="Wei L."/>
        </authorList>
    </citation>
    <scope>NUCLEOTIDE SEQUENCE</scope>
    <source>
        <strain evidence="1">G02</strain>
        <tissue evidence="1">Leaf</tissue>
    </source>
</reference>
<dbReference type="InterPro" id="IPR043502">
    <property type="entry name" value="DNA/RNA_pol_sf"/>
</dbReference>
<dbReference type="PANTHER" id="PTHR24559">
    <property type="entry name" value="TRANSPOSON TY3-I GAG-POL POLYPROTEIN"/>
    <property type="match status" value="1"/>
</dbReference>
<proteinExistence type="predicted"/>
<protein>
    <submittedName>
        <fullName evidence="1">RNA-directed DNA polymerase</fullName>
    </submittedName>
</protein>
<reference evidence="1" key="2">
    <citation type="journal article" date="2024" name="Plant">
        <title>Genomic evolution and insights into agronomic trait innovations of Sesamum species.</title>
        <authorList>
            <person name="Miao H."/>
            <person name="Wang L."/>
            <person name="Qu L."/>
            <person name="Liu H."/>
            <person name="Sun Y."/>
            <person name="Le M."/>
            <person name="Wang Q."/>
            <person name="Wei S."/>
            <person name="Zheng Y."/>
            <person name="Lin W."/>
            <person name="Duan Y."/>
            <person name="Cao H."/>
            <person name="Xiong S."/>
            <person name="Wang X."/>
            <person name="Wei L."/>
            <person name="Li C."/>
            <person name="Ma Q."/>
            <person name="Ju M."/>
            <person name="Zhao R."/>
            <person name="Li G."/>
            <person name="Mu C."/>
            <person name="Tian Q."/>
            <person name="Mei H."/>
            <person name="Zhang T."/>
            <person name="Gao T."/>
            <person name="Zhang H."/>
        </authorList>
    </citation>
    <scope>NUCLEOTIDE SEQUENCE</scope>
    <source>
        <strain evidence="1">G02</strain>
    </source>
</reference>
<dbReference type="InterPro" id="IPR053134">
    <property type="entry name" value="RNA-dir_DNA_polymerase"/>
</dbReference>